<dbReference type="SUPFAM" id="SSF55781">
    <property type="entry name" value="GAF domain-like"/>
    <property type="match status" value="2"/>
</dbReference>
<evidence type="ECO:0000256" key="2">
    <source>
        <dbReference type="ARBA" id="ARBA00022777"/>
    </source>
</evidence>
<evidence type="ECO:0000256" key="3">
    <source>
        <dbReference type="ARBA" id="ARBA00023012"/>
    </source>
</evidence>
<evidence type="ECO:0000313" key="6">
    <source>
        <dbReference type="EMBL" id="PXY22915.1"/>
    </source>
</evidence>
<dbReference type="Pfam" id="PF07730">
    <property type="entry name" value="HisKA_3"/>
    <property type="match status" value="1"/>
</dbReference>
<dbReference type="InterPro" id="IPR003594">
    <property type="entry name" value="HATPase_dom"/>
</dbReference>
<protein>
    <submittedName>
        <fullName evidence="6">Histidine kinase</fullName>
    </submittedName>
</protein>
<dbReference type="InterPro" id="IPR003018">
    <property type="entry name" value="GAF"/>
</dbReference>
<dbReference type="AlphaFoldDB" id="A0A2V4B376"/>
<keyword evidence="2 6" id="KW-0418">Kinase</keyword>
<dbReference type="GO" id="GO:0016020">
    <property type="term" value="C:membrane"/>
    <property type="evidence" value="ECO:0007669"/>
    <property type="project" value="InterPro"/>
</dbReference>
<dbReference type="InterPro" id="IPR036890">
    <property type="entry name" value="HATPase_C_sf"/>
</dbReference>
<dbReference type="GO" id="GO:0046983">
    <property type="term" value="F:protein dimerization activity"/>
    <property type="evidence" value="ECO:0007669"/>
    <property type="project" value="InterPro"/>
</dbReference>
<dbReference type="Gene3D" id="3.30.450.40">
    <property type="match status" value="2"/>
</dbReference>
<sequence>MSEASVRRLLDGVVSVAQDLSLPDVLHRIVLAARDLADARYGALGVIGPEGGLTEFIGVGTDDETRAAIGPLPTGQGILGLLIDQPRPLRLPDLREHPAASGFPPGHPPMRSFLGVPIRVRDTVFGNLYLTDKRGGGEFTQHDEDVVVALAAAAGVAIQNATLFERTRLRERWLAASQEVTATLLGGEDPEAALRLIAERARAVSGATVGAIARPDEDRPGTLVFDIVETAGAVPQPITGLSVSTEGTATGEAFTTGKAIVVRDYGAHVADYQQERTDARLPAIVAQLDSAVAVPLTVGSNTLGVLLVAKVGDAPPFGDDEVELVQTFAAQAALALEFGRAARDRERLAVFEDRERIAHDLHDLVIQRLFAIGLGLEGLGRLTSSPRIAEQVSGFVHELDRTIRDIRNSIFSLQDTDPAEGPGGLRSELLRVVLDTSPALGFEPRISFEGPLDTAVPSAVRPDVVATLREALSNTARHAAATEVSVTVALDRGGRTLSVSVTDNGAGMPARPGRRSGLANLAERAARWLGRLTLTPAAGGGTVLNWTVSLPRPGGRS</sequence>
<dbReference type="Proteomes" id="UP000249915">
    <property type="component" value="Unassembled WGS sequence"/>
</dbReference>
<accession>A0A2V4B376</accession>
<proteinExistence type="predicted"/>
<dbReference type="Gene3D" id="1.20.5.1930">
    <property type="match status" value="1"/>
</dbReference>
<keyword evidence="7" id="KW-1185">Reference proteome</keyword>
<comment type="caution">
    <text evidence="6">The sequence shown here is derived from an EMBL/GenBank/DDBJ whole genome shotgun (WGS) entry which is preliminary data.</text>
</comment>
<dbReference type="Pfam" id="PF02518">
    <property type="entry name" value="HATPase_c"/>
    <property type="match status" value="1"/>
</dbReference>
<dbReference type="Pfam" id="PF13185">
    <property type="entry name" value="GAF_2"/>
    <property type="match status" value="2"/>
</dbReference>
<dbReference type="Gene3D" id="3.30.565.10">
    <property type="entry name" value="Histidine kinase-like ATPase, C-terminal domain"/>
    <property type="match status" value="1"/>
</dbReference>
<dbReference type="PANTHER" id="PTHR24421:SF56">
    <property type="entry name" value="OXYGEN SENSOR HISTIDINE KINASE RESPONSE REGULATOR DOST"/>
    <property type="match status" value="1"/>
</dbReference>
<organism evidence="6 7">
    <name type="scientific">Prauserella muralis</name>
    <dbReference type="NCBI Taxonomy" id="588067"/>
    <lineage>
        <taxon>Bacteria</taxon>
        <taxon>Bacillati</taxon>
        <taxon>Actinomycetota</taxon>
        <taxon>Actinomycetes</taxon>
        <taxon>Pseudonocardiales</taxon>
        <taxon>Pseudonocardiaceae</taxon>
        <taxon>Prauserella</taxon>
    </lineage>
</organism>
<dbReference type="CDD" id="cd16917">
    <property type="entry name" value="HATPase_UhpB-NarQ-NarX-like"/>
    <property type="match status" value="1"/>
</dbReference>
<feature type="domain" description="GAF" evidence="4">
    <location>
        <begin position="21"/>
        <end position="168"/>
    </location>
</feature>
<evidence type="ECO:0000259" key="5">
    <source>
        <dbReference type="SMART" id="SM00387"/>
    </source>
</evidence>
<dbReference type="SMART" id="SM00387">
    <property type="entry name" value="HATPase_c"/>
    <property type="match status" value="1"/>
</dbReference>
<dbReference type="PANTHER" id="PTHR24421">
    <property type="entry name" value="NITRATE/NITRITE SENSOR PROTEIN NARX-RELATED"/>
    <property type="match status" value="1"/>
</dbReference>
<dbReference type="SUPFAM" id="SSF55874">
    <property type="entry name" value="ATPase domain of HSP90 chaperone/DNA topoisomerase II/histidine kinase"/>
    <property type="match status" value="1"/>
</dbReference>
<keyword evidence="1" id="KW-0808">Transferase</keyword>
<name>A0A2V4B376_9PSEU</name>
<reference evidence="6 7" key="1">
    <citation type="submission" date="2016-07" db="EMBL/GenBank/DDBJ databases">
        <title>Draft genome sequence of Prauserella muralis DSM 45305, isolated from a mould-covered wall in an indoor environment.</title>
        <authorList>
            <person name="Ruckert C."/>
            <person name="Albersmeier A."/>
            <person name="Jiang C.-L."/>
            <person name="Jiang Y."/>
            <person name="Kalinowski J."/>
            <person name="Schneider O."/>
            <person name="Winkler A."/>
            <person name="Zotchev S.B."/>
        </authorList>
    </citation>
    <scope>NUCLEOTIDE SEQUENCE [LARGE SCALE GENOMIC DNA]</scope>
    <source>
        <strain evidence="6 7">DSM 45305</strain>
    </source>
</reference>
<keyword evidence="3" id="KW-0902">Two-component regulatory system</keyword>
<dbReference type="EMBL" id="MASW01000005">
    <property type="protein sequence ID" value="PXY22915.1"/>
    <property type="molecule type" value="Genomic_DNA"/>
</dbReference>
<evidence type="ECO:0000313" key="7">
    <source>
        <dbReference type="Proteomes" id="UP000249915"/>
    </source>
</evidence>
<gene>
    <name evidence="6" type="ORF">BAY60_20950</name>
</gene>
<dbReference type="InterPro" id="IPR029016">
    <property type="entry name" value="GAF-like_dom_sf"/>
</dbReference>
<evidence type="ECO:0000259" key="4">
    <source>
        <dbReference type="SMART" id="SM00065"/>
    </source>
</evidence>
<dbReference type="GO" id="GO:0000155">
    <property type="term" value="F:phosphorelay sensor kinase activity"/>
    <property type="evidence" value="ECO:0007669"/>
    <property type="project" value="InterPro"/>
</dbReference>
<evidence type="ECO:0000256" key="1">
    <source>
        <dbReference type="ARBA" id="ARBA00022679"/>
    </source>
</evidence>
<feature type="domain" description="GAF" evidence="4">
    <location>
        <begin position="189"/>
        <end position="346"/>
    </location>
</feature>
<dbReference type="SMART" id="SM00065">
    <property type="entry name" value="GAF"/>
    <property type="match status" value="2"/>
</dbReference>
<feature type="domain" description="Histidine kinase/HSP90-like ATPase" evidence="5">
    <location>
        <begin position="459"/>
        <end position="552"/>
    </location>
</feature>
<dbReference type="InterPro" id="IPR011712">
    <property type="entry name" value="Sig_transdc_His_kin_sub3_dim/P"/>
</dbReference>
<dbReference type="InterPro" id="IPR050482">
    <property type="entry name" value="Sensor_HK_TwoCompSys"/>
</dbReference>